<dbReference type="InterPro" id="IPR039426">
    <property type="entry name" value="TonB-dep_rcpt-like"/>
</dbReference>
<evidence type="ECO:0000259" key="12">
    <source>
        <dbReference type="Pfam" id="PF07715"/>
    </source>
</evidence>
<keyword evidence="10" id="KW-0732">Signal</keyword>
<dbReference type="RefSeq" id="WP_353547155.1">
    <property type="nucleotide sequence ID" value="NZ_JAGKSB010000008.1"/>
</dbReference>
<protein>
    <submittedName>
        <fullName evidence="13">TonB-dependent receptor</fullName>
    </submittedName>
</protein>
<evidence type="ECO:0000313" key="13">
    <source>
        <dbReference type="EMBL" id="MBP3943655.1"/>
    </source>
</evidence>
<evidence type="ECO:0000256" key="3">
    <source>
        <dbReference type="ARBA" id="ARBA00022452"/>
    </source>
</evidence>
<dbReference type="Gene3D" id="2.170.130.10">
    <property type="entry name" value="TonB-dependent receptor, plug domain"/>
    <property type="match status" value="1"/>
</dbReference>
<evidence type="ECO:0000256" key="4">
    <source>
        <dbReference type="ARBA" id="ARBA00022692"/>
    </source>
</evidence>
<feature type="domain" description="TonB-dependent receptor plug" evidence="12">
    <location>
        <begin position="219"/>
        <end position="323"/>
    </location>
</feature>
<organism evidence="13 14">
    <name type="scientific">Rhinopithecimicrobium faecis</name>
    <dbReference type="NCBI Taxonomy" id="2820698"/>
    <lineage>
        <taxon>Bacteria</taxon>
        <taxon>Pseudomonadati</taxon>
        <taxon>Bacteroidota</taxon>
        <taxon>Sphingobacteriia</taxon>
        <taxon>Sphingobacteriales</taxon>
        <taxon>Sphingobacteriaceae</taxon>
        <taxon>Rhinopithecimicrobium</taxon>
    </lineage>
</organism>
<dbReference type="NCBIfam" id="TIGR04057">
    <property type="entry name" value="SusC_RagA_signa"/>
    <property type="match status" value="1"/>
</dbReference>
<evidence type="ECO:0000256" key="8">
    <source>
        <dbReference type="PROSITE-ProRule" id="PRU01360"/>
    </source>
</evidence>
<evidence type="ECO:0000313" key="14">
    <source>
        <dbReference type="Proteomes" id="UP000679691"/>
    </source>
</evidence>
<evidence type="ECO:0000256" key="2">
    <source>
        <dbReference type="ARBA" id="ARBA00022448"/>
    </source>
</evidence>
<feature type="signal peptide" evidence="10">
    <location>
        <begin position="1"/>
        <end position="39"/>
    </location>
</feature>
<dbReference type="InterPro" id="IPR023996">
    <property type="entry name" value="TonB-dep_OMP_SusC/RagA"/>
</dbReference>
<evidence type="ECO:0000256" key="10">
    <source>
        <dbReference type="SAM" id="SignalP"/>
    </source>
</evidence>
<dbReference type="Gene3D" id="3.55.50.30">
    <property type="match status" value="1"/>
</dbReference>
<feature type="domain" description="TonB-dependent receptor-like beta-barrel" evidence="11">
    <location>
        <begin position="549"/>
        <end position="1125"/>
    </location>
</feature>
<keyword evidence="7 8" id="KW-0998">Cell outer membrane</keyword>
<dbReference type="InterPro" id="IPR012910">
    <property type="entry name" value="Plug_dom"/>
</dbReference>
<dbReference type="Pfam" id="PF07715">
    <property type="entry name" value="Plug"/>
    <property type="match status" value="1"/>
</dbReference>
<dbReference type="InterPro" id="IPR036942">
    <property type="entry name" value="Beta-barrel_TonB_sf"/>
</dbReference>
<keyword evidence="4 8" id="KW-0812">Transmembrane</keyword>
<dbReference type="InterPro" id="IPR037066">
    <property type="entry name" value="Plug_dom_sf"/>
</dbReference>
<dbReference type="SUPFAM" id="SSF49464">
    <property type="entry name" value="Carboxypeptidase regulatory domain-like"/>
    <property type="match status" value="1"/>
</dbReference>
<dbReference type="Pfam" id="PF13715">
    <property type="entry name" value="CarbopepD_reg_2"/>
    <property type="match status" value="1"/>
</dbReference>
<gene>
    <name evidence="13" type="ORF">J5U18_08785</name>
</gene>
<keyword evidence="6 8" id="KW-0472">Membrane</keyword>
<evidence type="ECO:0000256" key="9">
    <source>
        <dbReference type="RuleBase" id="RU003357"/>
    </source>
</evidence>
<dbReference type="GO" id="GO:0009279">
    <property type="term" value="C:cell outer membrane"/>
    <property type="evidence" value="ECO:0007669"/>
    <property type="project" value="UniProtKB-SubCell"/>
</dbReference>
<comment type="similarity">
    <text evidence="8 9">Belongs to the TonB-dependent receptor family.</text>
</comment>
<keyword evidence="13" id="KW-0675">Receptor</keyword>
<dbReference type="PROSITE" id="PS52016">
    <property type="entry name" value="TONB_DEPENDENT_REC_3"/>
    <property type="match status" value="1"/>
</dbReference>
<dbReference type="SUPFAM" id="SSF56935">
    <property type="entry name" value="Porins"/>
    <property type="match status" value="1"/>
</dbReference>
<dbReference type="Pfam" id="PF00593">
    <property type="entry name" value="TonB_dep_Rec_b-barrel"/>
    <property type="match status" value="1"/>
</dbReference>
<dbReference type="AlphaFoldDB" id="A0A8T4HBK4"/>
<proteinExistence type="inferred from homology"/>
<evidence type="ECO:0000256" key="5">
    <source>
        <dbReference type="ARBA" id="ARBA00023077"/>
    </source>
</evidence>
<feature type="chain" id="PRO_5035757935" evidence="10">
    <location>
        <begin position="40"/>
        <end position="1164"/>
    </location>
</feature>
<keyword evidence="14" id="KW-1185">Reference proteome</keyword>
<reference evidence="13" key="1">
    <citation type="submission" date="2021-03" db="EMBL/GenBank/DDBJ databases">
        <authorList>
            <person name="Lu T."/>
            <person name="Wang Q."/>
            <person name="Han X."/>
        </authorList>
    </citation>
    <scope>NUCLEOTIDE SEQUENCE</scope>
    <source>
        <strain evidence="13">WQ 2009</strain>
    </source>
</reference>
<evidence type="ECO:0000256" key="1">
    <source>
        <dbReference type="ARBA" id="ARBA00004571"/>
    </source>
</evidence>
<dbReference type="InterPro" id="IPR023997">
    <property type="entry name" value="TonB-dep_OMP_SusC/RagA_CS"/>
</dbReference>
<evidence type="ECO:0000256" key="6">
    <source>
        <dbReference type="ARBA" id="ARBA00023136"/>
    </source>
</evidence>
<dbReference type="Proteomes" id="UP000679691">
    <property type="component" value="Unassembled WGS sequence"/>
</dbReference>
<keyword evidence="3 8" id="KW-1134">Transmembrane beta strand</keyword>
<dbReference type="EMBL" id="JAGKSB010000008">
    <property type="protein sequence ID" value="MBP3943655.1"/>
    <property type="molecule type" value="Genomic_DNA"/>
</dbReference>
<dbReference type="InterPro" id="IPR000531">
    <property type="entry name" value="Beta-barrel_TonB"/>
</dbReference>
<evidence type="ECO:0000259" key="11">
    <source>
        <dbReference type="Pfam" id="PF00593"/>
    </source>
</evidence>
<dbReference type="Gene3D" id="2.40.170.20">
    <property type="entry name" value="TonB-dependent receptor, beta-barrel domain"/>
    <property type="match status" value="1"/>
</dbReference>
<dbReference type="InterPro" id="IPR008969">
    <property type="entry name" value="CarboxyPept-like_regulatory"/>
</dbReference>
<keyword evidence="5 9" id="KW-0798">TonB box</keyword>
<name>A0A8T4HBK4_9SPHI</name>
<comment type="caution">
    <text evidence="13">The sequence shown here is derived from an EMBL/GenBank/DDBJ whole genome shotgun (WGS) entry which is preliminary data.</text>
</comment>
<keyword evidence="2 8" id="KW-0813">Transport</keyword>
<comment type="subcellular location">
    <subcellularLocation>
        <location evidence="1 8">Cell outer membrane</location>
        <topology evidence="1 8">Multi-pass membrane protein</topology>
    </subcellularLocation>
</comment>
<dbReference type="NCBIfam" id="TIGR04056">
    <property type="entry name" value="OMP_RagA_SusC"/>
    <property type="match status" value="1"/>
</dbReference>
<evidence type="ECO:0000256" key="7">
    <source>
        <dbReference type="ARBA" id="ARBA00023237"/>
    </source>
</evidence>
<accession>A0A8T4HBK4</accession>
<dbReference type="Gene3D" id="2.60.40.1120">
    <property type="entry name" value="Carboxypeptidase-like, regulatory domain"/>
    <property type="match status" value="1"/>
</dbReference>
<sequence length="1164" mass="129303">MKNNSHYYVHVTPKKYPKPIFMVKSLLVLSSLLSYNSIAAESFGQEKISINYKNVKLRNVLSEIEKQTELKFIYNNNQLDKINISTIVGDNESWEKVLIPHLKSNGLSLELISGNRVVISKSEAQNIVFAGKVLDAKGQPLAGVSVREKITNRSTLTNDAGEFKLSVSNTNSIIMLSSIGYLTQELKYSSTLQSVTLQEDLAQLEEVVVVGYGAQKRVNLTGAVSTISGKELENRPVVNATQSLQGVVPGLNVAVGGNTKPGQSFNLNVRGMGNISGTDGPYVLVDGMEMPLSDVNPADIENISVLKDASASAIYGSRAAYGVILVTTKKGSEGKTVIGLSGNTGITTPIRLPQMVNSVDFANYFNTATFNALGTKQYSEDKIALLEQYIKDPASVSIFPEVNTNNYASWENSANGVANTNWFDLHYKPTALRQNYNVNLSGGNASTQFYVSGGYYGEAGILRFADIKYKRYNANTSITSTLKPWLKLRANVKYTNSNNRTPLAGYEGMFFHNLARMRPNVSPYDFYGNWNEQSMIPYLQSGSKDANQDHSLALLGGLEFTPLRNWKIIADLNYRLDNYENELLKLPGTIYGIDGSSYLVNRSEYNIPLGGSFERVMNTNKYITPNIYTNYKFEVGNNNFDVTAGFQQEENQFSRIYSSAADLISFDRPGINLSTGTKSTNEERTHWATRGFFARLNYNFSQKYLLEVNGRYDGSSRFASDSRWGFFPSVSAAYNISEESFFKENVGFVNQLKIRGSYGSLGNQAGAGLYAYSENMGIIVPGANGAGGRYYFQNGRESYINPPGAFNPFITWEKVQSANLGIDFAALESRLSGSIDIYQRNTKDMMGPSKDIADLYGTTAPLSNNADLRTRGWELNIKWRDQINDDWKYNVGIMVTDYKSIVTKYENSTKFNPSGAWYEGKAAGEIWGYSASQLIRTQAEADVYNQLDRSFISAREWIPGDVMYMDTNNDGKINNGNNRLGEMGDMQIIGNTTARYAFSFSGGLSWKNLSMNMLWQGVAKRDFMPGSGDAYFWGSGALAQVTVFKEHLDYFSADNMDAYYPNPYASPVGAINSYVNKTQLPSSRYLQNAAYLRLKNLTVNYTLPATLIQRWGIDRVNVFFSGENLLTFSPLTKMFDPETIVGGSGTGKIYPLSKVYSFGLNFNF</sequence>